<proteinExistence type="predicted"/>
<sequence length="49" mass="5654">MCRVPKIQCQAIATKDGKTTRFQSRIWPSLSSNRSRFCWTNSGTSFEEI</sequence>
<accession>A0A7T8JST1</accession>
<keyword evidence="2" id="KW-1185">Reference proteome</keyword>
<protein>
    <submittedName>
        <fullName evidence="1">Tick transposon</fullName>
    </submittedName>
</protein>
<dbReference type="AlphaFoldDB" id="A0A7T8JST1"/>
<evidence type="ECO:0000313" key="1">
    <source>
        <dbReference type="EMBL" id="QQP31362.1"/>
    </source>
</evidence>
<name>A0A7T8JST1_CALRO</name>
<gene>
    <name evidence="1" type="ORF">FKW44_024943</name>
</gene>
<organism evidence="1 2">
    <name type="scientific">Caligus rogercresseyi</name>
    <name type="common">Sea louse</name>
    <dbReference type="NCBI Taxonomy" id="217165"/>
    <lineage>
        <taxon>Eukaryota</taxon>
        <taxon>Metazoa</taxon>
        <taxon>Ecdysozoa</taxon>
        <taxon>Arthropoda</taxon>
        <taxon>Crustacea</taxon>
        <taxon>Multicrustacea</taxon>
        <taxon>Hexanauplia</taxon>
        <taxon>Copepoda</taxon>
        <taxon>Siphonostomatoida</taxon>
        <taxon>Caligidae</taxon>
        <taxon>Caligus</taxon>
    </lineage>
</organism>
<dbReference type="Proteomes" id="UP000595437">
    <property type="component" value="Chromosome 21"/>
</dbReference>
<dbReference type="EMBL" id="CP045910">
    <property type="protein sequence ID" value="QQP31362.1"/>
    <property type="molecule type" value="Genomic_DNA"/>
</dbReference>
<evidence type="ECO:0000313" key="2">
    <source>
        <dbReference type="Proteomes" id="UP000595437"/>
    </source>
</evidence>
<reference evidence="2" key="1">
    <citation type="submission" date="2021-01" db="EMBL/GenBank/DDBJ databases">
        <title>Caligus Genome Assembly.</title>
        <authorList>
            <person name="Gallardo-Escarate C."/>
        </authorList>
    </citation>
    <scope>NUCLEOTIDE SEQUENCE [LARGE SCALE GENOMIC DNA]</scope>
</reference>